<sequence>MFLQTVGIGQEGELVVGGVGVFAGYRGR</sequence>
<reference evidence="1" key="1">
    <citation type="submission" date="2021-02" db="EMBL/GenBank/DDBJ databases">
        <authorList>
            <person name="Nowell W R."/>
        </authorList>
    </citation>
    <scope>NUCLEOTIDE SEQUENCE</scope>
</reference>
<feature type="non-terminal residue" evidence="1">
    <location>
        <position position="28"/>
    </location>
</feature>
<accession>A0A820SBG9</accession>
<dbReference type="AlphaFoldDB" id="A0A820SBG9"/>
<evidence type="ECO:0000313" key="1">
    <source>
        <dbReference type="EMBL" id="CAF4455516.1"/>
    </source>
</evidence>
<dbReference type="Proteomes" id="UP000663868">
    <property type="component" value="Unassembled WGS sequence"/>
</dbReference>
<comment type="caution">
    <text evidence="1">The sequence shown here is derived from an EMBL/GenBank/DDBJ whole genome shotgun (WGS) entry which is preliminary data.</text>
</comment>
<dbReference type="EMBL" id="CAJOBB010032123">
    <property type="protein sequence ID" value="CAF4455516.1"/>
    <property type="molecule type" value="Genomic_DNA"/>
</dbReference>
<gene>
    <name evidence="1" type="ORF">KXQ929_LOCUS54202</name>
</gene>
<name>A0A820SBG9_9BILA</name>
<protein>
    <submittedName>
        <fullName evidence="1">Uncharacterized protein</fullName>
    </submittedName>
</protein>
<organism evidence="1 2">
    <name type="scientific">Adineta steineri</name>
    <dbReference type="NCBI Taxonomy" id="433720"/>
    <lineage>
        <taxon>Eukaryota</taxon>
        <taxon>Metazoa</taxon>
        <taxon>Spiralia</taxon>
        <taxon>Gnathifera</taxon>
        <taxon>Rotifera</taxon>
        <taxon>Eurotatoria</taxon>
        <taxon>Bdelloidea</taxon>
        <taxon>Adinetida</taxon>
        <taxon>Adinetidae</taxon>
        <taxon>Adineta</taxon>
    </lineage>
</organism>
<evidence type="ECO:0000313" key="2">
    <source>
        <dbReference type="Proteomes" id="UP000663868"/>
    </source>
</evidence>
<proteinExistence type="predicted"/>